<evidence type="ECO:0000313" key="3">
    <source>
        <dbReference type="EMBL" id="KLU88927.1"/>
    </source>
</evidence>
<organism evidence="3">
    <name type="scientific">Magnaporthiopsis poae (strain ATCC 64411 / 73-15)</name>
    <name type="common">Kentucky bluegrass fungus</name>
    <name type="synonym">Magnaporthe poae</name>
    <dbReference type="NCBI Taxonomy" id="644358"/>
    <lineage>
        <taxon>Eukaryota</taxon>
        <taxon>Fungi</taxon>
        <taxon>Dikarya</taxon>
        <taxon>Ascomycota</taxon>
        <taxon>Pezizomycotina</taxon>
        <taxon>Sordariomycetes</taxon>
        <taxon>Sordariomycetidae</taxon>
        <taxon>Magnaporthales</taxon>
        <taxon>Magnaporthaceae</taxon>
        <taxon>Magnaporthiopsis</taxon>
    </lineage>
</organism>
<dbReference type="InterPro" id="IPR036291">
    <property type="entry name" value="NAD(P)-bd_dom_sf"/>
</dbReference>
<feature type="domain" description="D-isomer specific 2-hydroxyacid dehydrogenase NAD-binding" evidence="2">
    <location>
        <begin position="26"/>
        <end position="106"/>
    </location>
</feature>
<evidence type="ECO:0000256" key="1">
    <source>
        <dbReference type="ARBA" id="ARBA00023002"/>
    </source>
</evidence>
<name>A0A0H2TZD6_MAGP6</name>
<dbReference type="InterPro" id="IPR029753">
    <property type="entry name" value="D-isomer_DH_CS"/>
</dbReference>
<feature type="non-terminal residue" evidence="3">
    <location>
        <position position="1"/>
    </location>
</feature>
<dbReference type="PANTHER" id="PTHR10996:SF281">
    <property type="entry name" value="D-ISOMER SPECIFIC 2-HYDROXYACID DEHYDROGENASE NAD-BINDING DOMAIN-CONTAINING PROTEIN-RELATED"/>
    <property type="match status" value="1"/>
</dbReference>
<dbReference type="PROSITE" id="PS00671">
    <property type="entry name" value="D_2_HYDROXYACID_DH_3"/>
    <property type="match status" value="1"/>
</dbReference>
<dbReference type="GO" id="GO:0030267">
    <property type="term" value="F:glyoxylate reductase (NADPH) activity"/>
    <property type="evidence" value="ECO:0007669"/>
    <property type="project" value="TreeGrafter"/>
</dbReference>
<reference evidence="3" key="1">
    <citation type="submission" date="2010-05" db="EMBL/GenBank/DDBJ databases">
        <title>The Genome Sequence of Magnaporthe poae strain ATCC 64411.</title>
        <authorList>
            <consortium name="The Broad Institute Genome Sequencing Platform"/>
            <consortium name="Broad Institute Genome Sequencing Center for Infectious Disease"/>
            <person name="Ma L.-J."/>
            <person name="Dead R."/>
            <person name="Young S."/>
            <person name="Zeng Q."/>
            <person name="Koehrsen M."/>
            <person name="Alvarado L."/>
            <person name="Berlin A."/>
            <person name="Chapman S.B."/>
            <person name="Chen Z."/>
            <person name="Freedman E."/>
            <person name="Gellesch M."/>
            <person name="Goldberg J."/>
            <person name="Griggs A."/>
            <person name="Gujja S."/>
            <person name="Heilman E.R."/>
            <person name="Heiman D."/>
            <person name="Hepburn T."/>
            <person name="Howarth C."/>
            <person name="Jen D."/>
            <person name="Larson L."/>
            <person name="Mehta T."/>
            <person name="Neiman D."/>
            <person name="Pearson M."/>
            <person name="Roberts A."/>
            <person name="Saif S."/>
            <person name="Shea T."/>
            <person name="Shenoy N."/>
            <person name="Sisk P."/>
            <person name="Stolte C."/>
            <person name="Sykes S."/>
            <person name="Walk T."/>
            <person name="White J."/>
            <person name="Yandava C."/>
            <person name="Haas B."/>
            <person name="Nusbaum C."/>
            <person name="Birren B."/>
        </authorList>
    </citation>
    <scope>NUCLEOTIDE SEQUENCE</scope>
    <source>
        <strain evidence="3">ATCC 64411</strain>
    </source>
</reference>
<dbReference type="OrthoDB" id="9991913at2759"/>
<gene>
    <name evidence="3" type="ORF">MAPG_07908</name>
</gene>
<dbReference type="InterPro" id="IPR050223">
    <property type="entry name" value="D-isomer_2-hydroxyacid_DH"/>
</dbReference>
<dbReference type="Pfam" id="PF02826">
    <property type="entry name" value="2-Hacid_dh_C"/>
    <property type="match status" value="1"/>
</dbReference>
<dbReference type="InterPro" id="IPR006140">
    <property type="entry name" value="D-isomer_DH_NAD-bd"/>
</dbReference>
<dbReference type="GO" id="GO:0051287">
    <property type="term" value="F:NAD binding"/>
    <property type="evidence" value="ECO:0007669"/>
    <property type="project" value="InterPro"/>
</dbReference>
<dbReference type="PANTHER" id="PTHR10996">
    <property type="entry name" value="2-HYDROXYACID DEHYDROGENASE-RELATED"/>
    <property type="match status" value="1"/>
</dbReference>
<dbReference type="GO" id="GO:0005829">
    <property type="term" value="C:cytosol"/>
    <property type="evidence" value="ECO:0007669"/>
    <property type="project" value="TreeGrafter"/>
</dbReference>
<protein>
    <recommendedName>
        <fullName evidence="2">D-isomer specific 2-hydroxyacid dehydrogenase NAD-binding domain-containing protein</fullName>
    </recommendedName>
</protein>
<dbReference type="Gene3D" id="3.40.50.720">
    <property type="entry name" value="NAD(P)-binding Rossmann-like Domain"/>
    <property type="match status" value="2"/>
</dbReference>
<dbReference type="SUPFAM" id="SSF51735">
    <property type="entry name" value="NAD(P)-binding Rossmann-fold domains"/>
    <property type="match status" value="1"/>
</dbReference>
<accession>A0A0H2TZD6</accession>
<reference evidence="3" key="2">
    <citation type="submission" date="2011-03" db="EMBL/GenBank/DDBJ databases">
        <title>Annotation of Magnaporthe poae ATCC 64411.</title>
        <authorList>
            <person name="Ma L.-J."/>
            <person name="Dead R."/>
            <person name="Young S.K."/>
            <person name="Zeng Q."/>
            <person name="Gargeya S."/>
            <person name="Fitzgerald M."/>
            <person name="Haas B."/>
            <person name="Abouelleil A."/>
            <person name="Alvarado L."/>
            <person name="Arachchi H.M."/>
            <person name="Berlin A."/>
            <person name="Brown A."/>
            <person name="Chapman S.B."/>
            <person name="Chen Z."/>
            <person name="Dunbar C."/>
            <person name="Freedman E."/>
            <person name="Gearin G."/>
            <person name="Gellesch M."/>
            <person name="Goldberg J."/>
            <person name="Griggs A."/>
            <person name="Gujja S."/>
            <person name="Heiman D."/>
            <person name="Howarth C."/>
            <person name="Larson L."/>
            <person name="Lui A."/>
            <person name="MacDonald P.J.P."/>
            <person name="Mehta T."/>
            <person name="Montmayeur A."/>
            <person name="Murphy C."/>
            <person name="Neiman D."/>
            <person name="Pearson M."/>
            <person name="Priest M."/>
            <person name="Roberts A."/>
            <person name="Saif S."/>
            <person name="Shea T."/>
            <person name="Shenoy N."/>
            <person name="Sisk P."/>
            <person name="Stolte C."/>
            <person name="Sykes S."/>
            <person name="Yandava C."/>
            <person name="Wortman J."/>
            <person name="Nusbaum C."/>
            <person name="Birren B."/>
        </authorList>
    </citation>
    <scope>NUCLEOTIDE SEQUENCE</scope>
    <source>
        <strain evidence="3">ATCC 64411</strain>
    </source>
</reference>
<dbReference type="AlphaFoldDB" id="A0A0H2TZD6"/>
<dbReference type="EMBL" id="GL876972">
    <property type="protein sequence ID" value="KLU88927.1"/>
    <property type="molecule type" value="Genomic_DNA"/>
</dbReference>
<sequence length="149" mass="15654">FGRSSELQATVSHTHVTPTKLTIKPLHTPLNAQTRGMIGERALAAMKPGARLVNTSRGEVVDEVALVAALRSGHLAAAGLDVHQNEPQVNPELAAMENVTLTTHMAGGVLDTRVNFEKNAMRNILAVVGAAGEVIGKPLTPVNKVETAV</sequence>
<dbReference type="GO" id="GO:0016618">
    <property type="term" value="F:hydroxypyruvate reductase [NAD(P)H] activity"/>
    <property type="evidence" value="ECO:0007669"/>
    <property type="project" value="TreeGrafter"/>
</dbReference>
<keyword evidence="1" id="KW-0560">Oxidoreductase</keyword>
<evidence type="ECO:0000259" key="2">
    <source>
        <dbReference type="Pfam" id="PF02826"/>
    </source>
</evidence>
<dbReference type="VEuPathDB" id="FungiDB:MAPG_07908"/>
<proteinExistence type="predicted"/>